<dbReference type="InterPro" id="IPR050563">
    <property type="entry name" value="4-hydroxybenzoyl-CoA_TE"/>
</dbReference>
<comment type="caution">
    <text evidence="1">The sequence shown here is derived from an EMBL/GenBank/DDBJ whole genome shotgun (WGS) entry which is preliminary data.</text>
</comment>
<name>A0ABN7ZRJ5_9BACI</name>
<proteinExistence type="predicted"/>
<dbReference type="Proteomes" id="UP000789423">
    <property type="component" value="Unassembled WGS sequence"/>
</dbReference>
<evidence type="ECO:0000313" key="1">
    <source>
        <dbReference type="EMBL" id="CAG9611519.1"/>
    </source>
</evidence>
<evidence type="ECO:0000313" key="2">
    <source>
        <dbReference type="Proteomes" id="UP000789423"/>
    </source>
</evidence>
<reference evidence="1 2" key="1">
    <citation type="submission" date="2021-10" db="EMBL/GenBank/DDBJ databases">
        <authorList>
            <person name="Criscuolo A."/>
        </authorList>
    </citation>
    <scope>NUCLEOTIDE SEQUENCE [LARGE SCALE GENOMIC DNA]</scope>
    <source>
        <strain evidence="2">CIP 111899</strain>
    </source>
</reference>
<dbReference type="EMBL" id="CAKJTI010000002">
    <property type="protein sequence ID" value="CAG9611519.1"/>
    <property type="molecule type" value="Genomic_DNA"/>
</dbReference>
<dbReference type="PANTHER" id="PTHR31793">
    <property type="entry name" value="4-HYDROXYBENZOYL-COA THIOESTERASE FAMILY MEMBER"/>
    <property type="match status" value="1"/>
</dbReference>
<gene>
    <name evidence="1" type="ORF">BACCIP111899_00689</name>
</gene>
<dbReference type="Pfam" id="PF13279">
    <property type="entry name" value="4HBT_2"/>
    <property type="match status" value="1"/>
</dbReference>
<protein>
    <recommendedName>
        <fullName evidence="3">Acyl-CoA thioester hydrolase</fullName>
    </recommendedName>
</protein>
<keyword evidence="2" id="KW-1185">Reference proteome</keyword>
<dbReference type="PANTHER" id="PTHR31793:SF24">
    <property type="entry name" value="LONG-CHAIN ACYL-COA THIOESTERASE FADM"/>
    <property type="match status" value="1"/>
</dbReference>
<organism evidence="1 2">
    <name type="scientific">Bacillus rhizoplanae</name>
    <dbReference type="NCBI Taxonomy" id="2880966"/>
    <lineage>
        <taxon>Bacteria</taxon>
        <taxon>Bacillati</taxon>
        <taxon>Bacillota</taxon>
        <taxon>Bacilli</taxon>
        <taxon>Bacillales</taxon>
        <taxon>Bacillaceae</taxon>
        <taxon>Bacillus</taxon>
    </lineage>
</organism>
<dbReference type="Gene3D" id="3.10.129.10">
    <property type="entry name" value="Hotdog Thioesterase"/>
    <property type="match status" value="1"/>
</dbReference>
<dbReference type="CDD" id="cd00586">
    <property type="entry name" value="4HBT"/>
    <property type="match status" value="1"/>
</dbReference>
<sequence>MKKIHYIEHFEQWESTFSFYIPIKVRFRETDMFGHMNNGVAFTYFEEARIEFFKELGFMQEWVHEASETMIVVADLQCNFLKQVFFDENLKVYVKAENVGNSSLDLHYMVRNEAGEICLMGRGALVQASKKTGKGVPWPAEWKQRLLDKK</sequence>
<dbReference type="InterPro" id="IPR029069">
    <property type="entry name" value="HotDog_dom_sf"/>
</dbReference>
<accession>A0ABN7ZRJ5</accession>
<dbReference type="RefSeq" id="WP_230573805.1">
    <property type="nucleotide sequence ID" value="NZ_CAKJTI010000002.1"/>
</dbReference>
<evidence type="ECO:0008006" key="3">
    <source>
        <dbReference type="Google" id="ProtNLM"/>
    </source>
</evidence>
<dbReference type="SUPFAM" id="SSF54637">
    <property type="entry name" value="Thioesterase/thiol ester dehydrase-isomerase"/>
    <property type="match status" value="1"/>
</dbReference>